<reference evidence="1" key="1">
    <citation type="submission" date="2022-01" db="EMBL/GenBank/DDBJ databases">
        <authorList>
            <person name="King R."/>
        </authorList>
    </citation>
    <scope>NUCLEOTIDE SEQUENCE</scope>
</reference>
<evidence type="ECO:0000313" key="2">
    <source>
        <dbReference type="Proteomes" id="UP001152798"/>
    </source>
</evidence>
<accession>A0A9P0E0B4</accession>
<dbReference type="EMBL" id="OV725077">
    <property type="protein sequence ID" value="CAH1390037.1"/>
    <property type="molecule type" value="Genomic_DNA"/>
</dbReference>
<dbReference type="Proteomes" id="UP001152798">
    <property type="component" value="Chromosome 1"/>
</dbReference>
<organism evidence="1 2">
    <name type="scientific">Nezara viridula</name>
    <name type="common">Southern green stink bug</name>
    <name type="synonym">Cimex viridulus</name>
    <dbReference type="NCBI Taxonomy" id="85310"/>
    <lineage>
        <taxon>Eukaryota</taxon>
        <taxon>Metazoa</taxon>
        <taxon>Ecdysozoa</taxon>
        <taxon>Arthropoda</taxon>
        <taxon>Hexapoda</taxon>
        <taxon>Insecta</taxon>
        <taxon>Pterygota</taxon>
        <taxon>Neoptera</taxon>
        <taxon>Paraneoptera</taxon>
        <taxon>Hemiptera</taxon>
        <taxon>Heteroptera</taxon>
        <taxon>Panheteroptera</taxon>
        <taxon>Pentatomomorpha</taxon>
        <taxon>Pentatomoidea</taxon>
        <taxon>Pentatomidae</taxon>
        <taxon>Pentatominae</taxon>
        <taxon>Nezara</taxon>
    </lineage>
</organism>
<gene>
    <name evidence="1" type="ORF">NEZAVI_LOCUS1307</name>
</gene>
<dbReference type="AlphaFoldDB" id="A0A9P0E0B4"/>
<sequence>MEGFDESKQRHSWIVATGTKHQKEHFPDGQGFEYSTMNFKI</sequence>
<protein>
    <submittedName>
        <fullName evidence="1">Uncharacterized protein</fullName>
    </submittedName>
</protein>
<proteinExistence type="predicted"/>
<keyword evidence="2" id="KW-1185">Reference proteome</keyword>
<evidence type="ECO:0000313" key="1">
    <source>
        <dbReference type="EMBL" id="CAH1390037.1"/>
    </source>
</evidence>
<name>A0A9P0E0B4_NEZVI</name>